<keyword evidence="2" id="KW-1185">Reference proteome</keyword>
<protein>
    <submittedName>
        <fullName evidence="1">Uncharacterized protein</fullName>
    </submittedName>
</protein>
<proteinExistence type="predicted"/>
<dbReference type="EMBL" id="WTPW01002679">
    <property type="protein sequence ID" value="KAF0371061.1"/>
    <property type="molecule type" value="Genomic_DNA"/>
</dbReference>
<dbReference type="AlphaFoldDB" id="A0A8H3WY24"/>
<dbReference type="Proteomes" id="UP000439903">
    <property type="component" value="Unassembled WGS sequence"/>
</dbReference>
<sequence>MEYYEKSNKCFFEEDNISYYNETGIYSSEELDDQNSCEFTFKASSNCNSCDELSSNDKSSSNSLLTSVKNEFFDDIANKALDSDKLSQNIGDFLLYFENTTIVLMFS</sequence>
<comment type="caution">
    <text evidence="1">The sequence shown here is derived from an EMBL/GenBank/DDBJ whole genome shotgun (WGS) entry which is preliminary data.</text>
</comment>
<reference evidence="1 2" key="1">
    <citation type="journal article" date="2019" name="Environ. Microbiol.">
        <title>At the nexus of three kingdoms: the genome of the mycorrhizal fungus Gigaspora margarita provides insights into plant, endobacterial and fungal interactions.</title>
        <authorList>
            <person name="Venice F."/>
            <person name="Ghignone S."/>
            <person name="Salvioli di Fossalunga A."/>
            <person name="Amselem J."/>
            <person name="Novero M."/>
            <person name="Xianan X."/>
            <person name="Sedzielewska Toro K."/>
            <person name="Morin E."/>
            <person name="Lipzen A."/>
            <person name="Grigoriev I.V."/>
            <person name="Henrissat B."/>
            <person name="Martin F.M."/>
            <person name="Bonfante P."/>
        </authorList>
    </citation>
    <scope>NUCLEOTIDE SEQUENCE [LARGE SCALE GENOMIC DNA]</scope>
    <source>
        <strain evidence="1 2">BEG34</strain>
    </source>
</reference>
<gene>
    <name evidence="1" type="ORF">F8M41_013183</name>
</gene>
<evidence type="ECO:0000313" key="1">
    <source>
        <dbReference type="EMBL" id="KAF0371061.1"/>
    </source>
</evidence>
<accession>A0A8H3WY24</accession>
<organism evidence="1 2">
    <name type="scientific">Gigaspora margarita</name>
    <dbReference type="NCBI Taxonomy" id="4874"/>
    <lineage>
        <taxon>Eukaryota</taxon>
        <taxon>Fungi</taxon>
        <taxon>Fungi incertae sedis</taxon>
        <taxon>Mucoromycota</taxon>
        <taxon>Glomeromycotina</taxon>
        <taxon>Glomeromycetes</taxon>
        <taxon>Diversisporales</taxon>
        <taxon>Gigasporaceae</taxon>
        <taxon>Gigaspora</taxon>
    </lineage>
</organism>
<evidence type="ECO:0000313" key="2">
    <source>
        <dbReference type="Proteomes" id="UP000439903"/>
    </source>
</evidence>
<dbReference type="OrthoDB" id="2448864at2759"/>
<name>A0A8H3WY24_GIGMA</name>